<dbReference type="SUPFAM" id="SSF55455">
    <property type="entry name" value="SRF-like"/>
    <property type="match status" value="1"/>
</dbReference>
<evidence type="ECO:0000256" key="1">
    <source>
        <dbReference type="ARBA" id="ARBA00004123"/>
    </source>
</evidence>
<dbReference type="Gene3D" id="3.40.1810.10">
    <property type="entry name" value="Transcription factor, MADS-box"/>
    <property type="match status" value="1"/>
</dbReference>
<sequence length="279" mass="32299">MQRKKGLIKKVSEFSIMCGVEACLIVYDDENGGVEPVTWPQESTMVRSIIQNYHEQQLKNERFPMNFGIQDFFENRRNMVEAEIFKVHKQITNIKYPTWDQNMRNMEEEQLKAFITHVDDKIRACDHRINMLKSMQQSEANLSFMQNMVQTSAISSHPSQIIFDDNNNNRKVDFTNSINQDGEASNFGIVNTLVNMQQGDTCFSFVPNMIQESANVTSSHPSQINSLQNISQNQSTFEAFKPINDKNDMLDFTDQLGESMDYWANQANYLNDWFDGPID</sequence>
<keyword evidence="4" id="KW-0804">Transcription</keyword>
<dbReference type="Proteomes" id="UP001386955">
    <property type="component" value="Unassembled WGS sequence"/>
</dbReference>
<dbReference type="EMBL" id="JAYMYS010000009">
    <property type="protein sequence ID" value="KAK7381065.1"/>
    <property type="molecule type" value="Genomic_DNA"/>
</dbReference>
<evidence type="ECO:0000256" key="2">
    <source>
        <dbReference type="ARBA" id="ARBA00023015"/>
    </source>
</evidence>
<comment type="caution">
    <text evidence="7">The sequence shown here is derived from an EMBL/GenBank/DDBJ whole genome shotgun (WGS) entry which is preliminary data.</text>
</comment>
<gene>
    <name evidence="7" type="ORF">VNO78_33589</name>
</gene>
<dbReference type="GO" id="GO:0003677">
    <property type="term" value="F:DNA binding"/>
    <property type="evidence" value="ECO:0007669"/>
    <property type="project" value="UniProtKB-KW"/>
</dbReference>
<evidence type="ECO:0000313" key="8">
    <source>
        <dbReference type="Proteomes" id="UP001386955"/>
    </source>
</evidence>
<keyword evidence="5" id="KW-0539">Nucleus</keyword>
<keyword evidence="8" id="KW-1185">Reference proteome</keyword>
<organism evidence="7 8">
    <name type="scientific">Psophocarpus tetragonolobus</name>
    <name type="common">Winged bean</name>
    <name type="synonym">Dolichos tetragonolobus</name>
    <dbReference type="NCBI Taxonomy" id="3891"/>
    <lineage>
        <taxon>Eukaryota</taxon>
        <taxon>Viridiplantae</taxon>
        <taxon>Streptophyta</taxon>
        <taxon>Embryophyta</taxon>
        <taxon>Tracheophyta</taxon>
        <taxon>Spermatophyta</taxon>
        <taxon>Magnoliopsida</taxon>
        <taxon>eudicotyledons</taxon>
        <taxon>Gunneridae</taxon>
        <taxon>Pentapetalae</taxon>
        <taxon>rosids</taxon>
        <taxon>fabids</taxon>
        <taxon>Fabales</taxon>
        <taxon>Fabaceae</taxon>
        <taxon>Papilionoideae</taxon>
        <taxon>50 kb inversion clade</taxon>
        <taxon>NPAAA clade</taxon>
        <taxon>indigoferoid/millettioid clade</taxon>
        <taxon>Phaseoleae</taxon>
        <taxon>Psophocarpus</taxon>
    </lineage>
</organism>
<dbReference type="GO" id="GO:0005634">
    <property type="term" value="C:nucleus"/>
    <property type="evidence" value="ECO:0007669"/>
    <property type="project" value="UniProtKB-SubCell"/>
</dbReference>
<dbReference type="PROSITE" id="PS50066">
    <property type="entry name" value="MADS_BOX_2"/>
    <property type="match status" value="1"/>
</dbReference>
<feature type="domain" description="MADS-box" evidence="6">
    <location>
        <begin position="1"/>
        <end position="31"/>
    </location>
</feature>
<protein>
    <recommendedName>
        <fullName evidence="6">MADS-box domain-containing protein</fullName>
    </recommendedName>
</protein>
<evidence type="ECO:0000256" key="4">
    <source>
        <dbReference type="ARBA" id="ARBA00023163"/>
    </source>
</evidence>
<evidence type="ECO:0000256" key="3">
    <source>
        <dbReference type="ARBA" id="ARBA00023125"/>
    </source>
</evidence>
<comment type="subcellular location">
    <subcellularLocation>
        <location evidence="1">Nucleus</location>
    </subcellularLocation>
</comment>
<evidence type="ECO:0000259" key="6">
    <source>
        <dbReference type="PROSITE" id="PS50066"/>
    </source>
</evidence>
<evidence type="ECO:0000256" key="5">
    <source>
        <dbReference type="ARBA" id="ARBA00023242"/>
    </source>
</evidence>
<dbReference type="GO" id="GO:0046983">
    <property type="term" value="F:protein dimerization activity"/>
    <property type="evidence" value="ECO:0007669"/>
    <property type="project" value="InterPro"/>
</dbReference>
<keyword evidence="2" id="KW-0805">Transcription regulation</keyword>
<reference evidence="7 8" key="1">
    <citation type="submission" date="2024-01" db="EMBL/GenBank/DDBJ databases">
        <title>The genomes of 5 underutilized Papilionoideae crops provide insights into root nodulation and disease resistanc.</title>
        <authorList>
            <person name="Jiang F."/>
        </authorList>
    </citation>
    <scope>NUCLEOTIDE SEQUENCE [LARGE SCALE GENOMIC DNA]</scope>
    <source>
        <strain evidence="7">DUOXIRENSHENG_FW03</strain>
        <tissue evidence="7">Leaves</tissue>
    </source>
</reference>
<keyword evidence="3" id="KW-0238">DNA-binding</keyword>
<name>A0AAN9RLH1_PSOTE</name>
<evidence type="ECO:0000313" key="7">
    <source>
        <dbReference type="EMBL" id="KAK7381065.1"/>
    </source>
</evidence>
<dbReference type="InterPro" id="IPR002100">
    <property type="entry name" value="TF_MADSbox"/>
</dbReference>
<dbReference type="AlphaFoldDB" id="A0AAN9RLH1"/>
<proteinExistence type="predicted"/>
<dbReference type="InterPro" id="IPR036879">
    <property type="entry name" value="TF_MADSbox_sf"/>
</dbReference>
<dbReference type="Pfam" id="PF00319">
    <property type="entry name" value="SRF-TF"/>
    <property type="match status" value="1"/>
</dbReference>
<accession>A0AAN9RLH1</accession>